<sequence>MEALNSPAVQSRALSVRRPLELALQQVFSSHSKTVFERGQIRKPLYWAKWRVDRREQARPLSLPHIACSLL</sequence>
<protein>
    <submittedName>
        <fullName evidence="1">Uncharacterized protein</fullName>
    </submittedName>
</protein>
<comment type="caution">
    <text evidence="1">The sequence shown here is derived from an EMBL/GenBank/DDBJ whole genome shotgun (WGS) entry which is preliminary data.</text>
</comment>
<keyword evidence="2" id="KW-1185">Reference proteome</keyword>
<evidence type="ECO:0000313" key="1">
    <source>
        <dbReference type="EMBL" id="MPC77117.1"/>
    </source>
</evidence>
<dbReference type="AlphaFoldDB" id="A0A5B7I6J5"/>
<evidence type="ECO:0000313" key="2">
    <source>
        <dbReference type="Proteomes" id="UP000324222"/>
    </source>
</evidence>
<dbReference type="Proteomes" id="UP000324222">
    <property type="component" value="Unassembled WGS sequence"/>
</dbReference>
<accession>A0A5B7I6J5</accession>
<name>A0A5B7I6J5_PORTR</name>
<proteinExistence type="predicted"/>
<dbReference type="EMBL" id="VSRR010045031">
    <property type="protein sequence ID" value="MPC77117.1"/>
    <property type="molecule type" value="Genomic_DNA"/>
</dbReference>
<reference evidence="1 2" key="1">
    <citation type="submission" date="2019-05" db="EMBL/GenBank/DDBJ databases">
        <title>Another draft genome of Portunus trituberculatus and its Hox gene families provides insights of decapod evolution.</title>
        <authorList>
            <person name="Jeong J.-H."/>
            <person name="Song I."/>
            <person name="Kim S."/>
            <person name="Choi T."/>
            <person name="Kim D."/>
            <person name="Ryu S."/>
            <person name="Kim W."/>
        </authorList>
    </citation>
    <scope>NUCLEOTIDE SEQUENCE [LARGE SCALE GENOMIC DNA]</scope>
    <source>
        <tissue evidence="1">Muscle</tissue>
    </source>
</reference>
<gene>
    <name evidence="1" type="ORF">E2C01_071562</name>
</gene>
<organism evidence="1 2">
    <name type="scientific">Portunus trituberculatus</name>
    <name type="common">Swimming crab</name>
    <name type="synonym">Neptunus trituberculatus</name>
    <dbReference type="NCBI Taxonomy" id="210409"/>
    <lineage>
        <taxon>Eukaryota</taxon>
        <taxon>Metazoa</taxon>
        <taxon>Ecdysozoa</taxon>
        <taxon>Arthropoda</taxon>
        <taxon>Crustacea</taxon>
        <taxon>Multicrustacea</taxon>
        <taxon>Malacostraca</taxon>
        <taxon>Eumalacostraca</taxon>
        <taxon>Eucarida</taxon>
        <taxon>Decapoda</taxon>
        <taxon>Pleocyemata</taxon>
        <taxon>Brachyura</taxon>
        <taxon>Eubrachyura</taxon>
        <taxon>Portunoidea</taxon>
        <taxon>Portunidae</taxon>
        <taxon>Portuninae</taxon>
        <taxon>Portunus</taxon>
    </lineage>
</organism>